<evidence type="ECO:0000313" key="1">
    <source>
        <dbReference type="EMBL" id="ESQ92676.1"/>
    </source>
</evidence>
<evidence type="ECO:0000313" key="2">
    <source>
        <dbReference type="Proteomes" id="UP000017837"/>
    </source>
</evidence>
<gene>
    <name evidence="1" type="ORF">ABENE_07600</name>
</gene>
<dbReference type="AlphaFoldDB" id="V4PWE2"/>
<sequence>MVKVDTDVFTRQRLGQSAAQSCAACSRSQCGARYNLQAQPDRIGDDPVETKPQLTVVELFRAIAKLHARNLLDDVVLTFDITIAILDTRGDIRNQTMQKLGIVRKAFKNNPDADTDHTWSLSRTKFKAFLCHRTANTRPSEAFQTRSGARPSIPLHMSV</sequence>
<dbReference type="EMBL" id="AWGB01000011">
    <property type="protein sequence ID" value="ESQ92676.1"/>
    <property type="molecule type" value="Genomic_DNA"/>
</dbReference>
<dbReference type="RefSeq" id="WP_018082576.1">
    <property type="nucleotide sequence ID" value="NZ_AQWM01000015.1"/>
</dbReference>
<reference evidence="1 2" key="1">
    <citation type="journal article" date="2014" name="Nature">
        <title>Sequential evolution of bacterial morphology by co-option of a developmental regulator.</title>
        <authorList>
            <person name="Jiang C."/>
            <person name="Brown P.J."/>
            <person name="Ducret A."/>
            <person name="Brun Y.V."/>
        </authorList>
    </citation>
    <scope>NUCLEOTIDE SEQUENCE [LARGE SCALE GENOMIC DNA]</scope>
    <source>
        <strain evidence="1 2">DSM 16100</strain>
    </source>
</reference>
<comment type="caution">
    <text evidence="1">The sequence shown here is derived from an EMBL/GenBank/DDBJ whole genome shotgun (WGS) entry which is preliminary data.</text>
</comment>
<protein>
    <submittedName>
        <fullName evidence="1">Uncharacterized protein</fullName>
    </submittedName>
</protein>
<proteinExistence type="predicted"/>
<name>V4PWE2_9CAUL</name>
<accession>V4PWE2</accession>
<keyword evidence="2" id="KW-1185">Reference proteome</keyword>
<organism evidence="1 2">
    <name type="scientific">Asticcacaulis benevestitus DSM 16100 = ATCC BAA-896</name>
    <dbReference type="NCBI Taxonomy" id="1121022"/>
    <lineage>
        <taxon>Bacteria</taxon>
        <taxon>Pseudomonadati</taxon>
        <taxon>Pseudomonadota</taxon>
        <taxon>Alphaproteobacteria</taxon>
        <taxon>Caulobacterales</taxon>
        <taxon>Caulobacteraceae</taxon>
        <taxon>Asticcacaulis</taxon>
    </lineage>
</organism>
<dbReference type="Proteomes" id="UP000017837">
    <property type="component" value="Unassembled WGS sequence"/>
</dbReference>